<accession>A0A4S2MGN7</accession>
<dbReference type="EMBL" id="SJOL01000086">
    <property type="protein sequence ID" value="TGZ75990.1"/>
    <property type="molecule type" value="Genomic_DNA"/>
</dbReference>
<organism evidence="2 3">
    <name type="scientific">Opisthorchis felineus</name>
    <dbReference type="NCBI Taxonomy" id="147828"/>
    <lineage>
        <taxon>Eukaryota</taxon>
        <taxon>Metazoa</taxon>
        <taxon>Spiralia</taxon>
        <taxon>Lophotrochozoa</taxon>
        <taxon>Platyhelminthes</taxon>
        <taxon>Trematoda</taxon>
        <taxon>Digenea</taxon>
        <taxon>Opisthorchiida</taxon>
        <taxon>Opisthorchiata</taxon>
        <taxon>Opisthorchiidae</taxon>
        <taxon>Opisthorchis</taxon>
    </lineage>
</organism>
<name>A0A4S2MGN7_OPIFE</name>
<keyword evidence="1" id="KW-0812">Transmembrane</keyword>
<dbReference type="Proteomes" id="UP000308267">
    <property type="component" value="Unassembled WGS sequence"/>
</dbReference>
<proteinExistence type="predicted"/>
<keyword evidence="1" id="KW-0472">Membrane</keyword>
<sequence>MNQKEWNPPPQLGGLSYCNFTQANFHDSHEFDGFFFKKLASLSVLLLLLLLLLLQLLIIMTMMSMMTMRLMVTMMMTRTMMTMMMTTSTTWSFRKNLRMGPPGNGDCQHNFNLTPGFKVI</sequence>
<reference evidence="2 3" key="1">
    <citation type="journal article" date="2019" name="BMC Genomics">
        <title>New insights from Opisthorchis felineus genome: update on genomics of the epidemiologically important liver flukes.</title>
        <authorList>
            <person name="Ershov N.I."/>
            <person name="Mordvinov V.A."/>
            <person name="Prokhortchouk E.B."/>
            <person name="Pakharukova M.Y."/>
            <person name="Gunbin K.V."/>
            <person name="Ustyantsev K."/>
            <person name="Genaev M.A."/>
            <person name="Blinov A.G."/>
            <person name="Mazur A."/>
            <person name="Boulygina E."/>
            <person name="Tsygankova S."/>
            <person name="Khrameeva E."/>
            <person name="Chekanov N."/>
            <person name="Fan G."/>
            <person name="Xiao A."/>
            <person name="Zhang H."/>
            <person name="Xu X."/>
            <person name="Yang H."/>
            <person name="Solovyev V."/>
            <person name="Lee S.M."/>
            <person name="Liu X."/>
            <person name="Afonnikov D.A."/>
            <person name="Skryabin K.G."/>
        </authorList>
    </citation>
    <scope>NUCLEOTIDE SEQUENCE [LARGE SCALE GENOMIC DNA]</scope>
    <source>
        <strain evidence="2">AK-0245</strain>
        <tissue evidence="2">Whole organism</tissue>
    </source>
</reference>
<evidence type="ECO:0000256" key="1">
    <source>
        <dbReference type="SAM" id="Phobius"/>
    </source>
</evidence>
<dbReference type="AlphaFoldDB" id="A0A4S2MGN7"/>
<keyword evidence="1" id="KW-1133">Transmembrane helix</keyword>
<evidence type="ECO:0000313" key="3">
    <source>
        <dbReference type="Proteomes" id="UP000308267"/>
    </source>
</evidence>
<protein>
    <submittedName>
        <fullName evidence="2">Uncharacterized protein</fullName>
    </submittedName>
</protein>
<comment type="caution">
    <text evidence="2">The sequence shown here is derived from an EMBL/GenBank/DDBJ whole genome shotgun (WGS) entry which is preliminary data.</text>
</comment>
<keyword evidence="3" id="KW-1185">Reference proteome</keyword>
<feature type="transmembrane region" description="Helical" evidence="1">
    <location>
        <begin position="39"/>
        <end position="58"/>
    </location>
</feature>
<evidence type="ECO:0000313" key="2">
    <source>
        <dbReference type="EMBL" id="TGZ75990.1"/>
    </source>
</evidence>
<gene>
    <name evidence="2" type="ORF">CRM22_000066</name>
</gene>